<dbReference type="AlphaFoldDB" id="A0A3Q9G276"/>
<evidence type="ECO:0000256" key="2">
    <source>
        <dbReference type="SAM" id="Phobius"/>
    </source>
</evidence>
<accession>A0A3Q9G276</accession>
<sequence>MSPGLLFNYFILALFLWAIIDAATRQKAAFDWAGTMGKWQWVLLLIAAGAFRAGLLTTRIPFGFIISLACFVLVVYYLGSIKPKLDELPRRGNGRGRGNSGRGSW</sequence>
<organism evidence="3 4">
    <name type="scientific">Flaviflexus ciconiae</name>
    <dbReference type="NCBI Taxonomy" id="2496867"/>
    <lineage>
        <taxon>Bacteria</taxon>
        <taxon>Bacillati</taxon>
        <taxon>Actinomycetota</taxon>
        <taxon>Actinomycetes</taxon>
        <taxon>Actinomycetales</taxon>
        <taxon>Actinomycetaceae</taxon>
        <taxon>Flaviflexus</taxon>
    </lineage>
</organism>
<dbReference type="KEGG" id="flh:EJ997_07810"/>
<dbReference type="Proteomes" id="UP000280344">
    <property type="component" value="Chromosome"/>
</dbReference>
<feature type="transmembrane region" description="Helical" evidence="2">
    <location>
        <begin position="60"/>
        <end position="79"/>
    </location>
</feature>
<keyword evidence="2" id="KW-0472">Membrane</keyword>
<dbReference type="Pfam" id="PF10724">
    <property type="entry name" value="DUF2516"/>
    <property type="match status" value="1"/>
</dbReference>
<evidence type="ECO:0000256" key="1">
    <source>
        <dbReference type="SAM" id="MobiDB-lite"/>
    </source>
</evidence>
<reference evidence="3 4" key="1">
    <citation type="submission" date="2018-12" db="EMBL/GenBank/DDBJ databases">
        <title>Complete genome sequence of Flaviflexus sp. H23T48.</title>
        <authorList>
            <person name="Bae J.-W."/>
            <person name="Lee J.-Y."/>
        </authorList>
    </citation>
    <scope>NUCLEOTIDE SEQUENCE [LARGE SCALE GENOMIC DNA]</scope>
    <source>
        <strain evidence="3 4">H23T48</strain>
    </source>
</reference>
<gene>
    <name evidence="3" type="ORF">EJ997_07810</name>
</gene>
<feature type="transmembrane region" description="Helical" evidence="2">
    <location>
        <begin position="6"/>
        <end position="24"/>
    </location>
</feature>
<name>A0A3Q9G276_9ACTO</name>
<evidence type="ECO:0000313" key="4">
    <source>
        <dbReference type="Proteomes" id="UP000280344"/>
    </source>
</evidence>
<dbReference type="RefSeq" id="WP_126704057.1">
    <property type="nucleotide sequence ID" value="NZ_CP034593.1"/>
</dbReference>
<proteinExistence type="predicted"/>
<feature type="compositionally biased region" description="Gly residues" evidence="1">
    <location>
        <begin position="95"/>
        <end position="105"/>
    </location>
</feature>
<dbReference type="OrthoDB" id="3267918at2"/>
<evidence type="ECO:0000313" key="3">
    <source>
        <dbReference type="EMBL" id="AZQ77253.1"/>
    </source>
</evidence>
<dbReference type="InterPro" id="IPR019662">
    <property type="entry name" value="DUF2516"/>
</dbReference>
<keyword evidence="2" id="KW-0812">Transmembrane</keyword>
<feature type="transmembrane region" description="Helical" evidence="2">
    <location>
        <begin position="36"/>
        <end position="54"/>
    </location>
</feature>
<keyword evidence="2" id="KW-1133">Transmembrane helix</keyword>
<dbReference type="EMBL" id="CP034593">
    <property type="protein sequence ID" value="AZQ77253.1"/>
    <property type="molecule type" value="Genomic_DNA"/>
</dbReference>
<keyword evidence="4" id="KW-1185">Reference proteome</keyword>
<protein>
    <submittedName>
        <fullName evidence="3">DUF2516 family protein</fullName>
    </submittedName>
</protein>
<feature type="region of interest" description="Disordered" evidence="1">
    <location>
        <begin position="85"/>
        <end position="105"/>
    </location>
</feature>